<comment type="caution">
    <text evidence="2">The sequence shown here is derived from an EMBL/GenBank/DDBJ whole genome shotgun (WGS) entry which is preliminary data.</text>
</comment>
<name>A0ABR0AKQ6_9CRUS</name>
<evidence type="ECO:0000313" key="2">
    <source>
        <dbReference type="EMBL" id="KAK4025688.1"/>
    </source>
</evidence>
<dbReference type="Proteomes" id="UP001234178">
    <property type="component" value="Unassembled WGS sequence"/>
</dbReference>
<keyword evidence="3" id="KW-1185">Reference proteome</keyword>
<evidence type="ECO:0000313" key="3">
    <source>
        <dbReference type="Proteomes" id="UP001234178"/>
    </source>
</evidence>
<gene>
    <name evidence="2" type="ORF">OUZ56_014738</name>
</gene>
<accession>A0ABR0AKQ6</accession>
<reference evidence="2 3" key="1">
    <citation type="journal article" date="2023" name="Nucleic Acids Res.">
        <title>The hologenome of Daphnia magna reveals possible DNA methylation and microbiome-mediated evolution of the host genome.</title>
        <authorList>
            <person name="Chaturvedi A."/>
            <person name="Li X."/>
            <person name="Dhandapani V."/>
            <person name="Marshall H."/>
            <person name="Kissane S."/>
            <person name="Cuenca-Cambronero M."/>
            <person name="Asole G."/>
            <person name="Calvet F."/>
            <person name="Ruiz-Romero M."/>
            <person name="Marangio P."/>
            <person name="Guigo R."/>
            <person name="Rago D."/>
            <person name="Mirbahai L."/>
            <person name="Eastwood N."/>
            <person name="Colbourne J.K."/>
            <person name="Zhou J."/>
            <person name="Mallon E."/>
            <person name="Orsini L."/>
        </authorList>
    </citation>
    <scope>NUCLEOTIDE SEQUENCE [LARGE SCALE GENOMIC DNA]</scope>
    <source>
        <strain evidence="2">LRV0_1</strain>
    </source>
</reference>
<feature type="region of interest" description="Disordered" evidence="1">
    <location>
        <begin position="132"/>
        <end position="154"/>
    </location>
</feature>
<feature type="compositionally biased region" description="Basic and acidic residues" evidence="1">
    <location>
        <begin position="143"/>
        <end position="154"/>
    </location>
</feature>
<dbReference type="EMBL" id="JAOYFB010000038">
    <property type="protein sequence ID" value="KAK4025688.1"/>
    <property type="molecule type" value="Genomic_DNA"/>
</dbReference>
<sequence>MVFYLHINSNQQDITILFPSVCKPTHHDYGHAVLSSLSHPSYSLGQVQHIHLCMSRINRNLASSFLPSTQNRRPDYFRIHLPQGATHVNHQDSGLAVFAFASSRSSSTLSPHRYLRLRFLLIAIFVSSFATSPSSSHLSVRPKRGEAQQKAQGE</sequence>
<evidence type="ECO:0000256" key="1">
    <source>
        <dbReference type="SAM" id="MobiDB-lite"/>
    </source>
</evidence>
<proteinExistence type="predicted"/>
<organism evidence="2 3">
    <name type="scientific">Daphnia magna</name>
    <dbReference type="NCBI Taxonomy" id="35525"/>
    <lineage>
        <taxon>Eukaryota</taxon>
        <taxon>Metazoa</taxon>
        <taxon>Ecdysozoa</taxon>
        <taxon>Arthropoda</taxon>
        <taxon>Crustacea</taxon>
        <taxon>Branchiopoda</taxon>
        <taxon>Diplostraca</taxon>
        <taxon>Cladocera</taxon>
        <taxon>Anomopoda</taxon>
        <taxon>Daphniidae</taxon>
        <taxon>Daphnia</taxon>
    </lineage>
</organism>
<protein>
    <submittedName>
        <fullName evidence="2">Uncharacterized protein</fullName>
    </submittedName>
</protein>